<organism evidence="2 3">
    <name type="scientific">Ensete ventricosum</name>
    <name type="common">Abyssinian banana</name>
    <name type="synonym">Musa ensete</name>
    <dbReference type="NCBI Taxonomy" id="4639"/>
    <lineage>
        <taxon>Eukaryota</taxon>
        <taxon>Viridiplantae</taxon>
        <taxon>Streptophyta</taxon>
        <taxon>Embryophyta</taxon>
        <taxon>Tracheophyta</taxon>
        <taxon>Spermatophyta</taxon>
        <taxon>Magnoliopsida</taxon>
        <taxon>Liliopsida</taxon>
        <taxon>Zingiberales</taxon>
        <taxon>Musaceae</taxon>
        <taxon>Ensete</taxon>
    </lineage>
</organism>
<accession>A0A426Y4W6</accession>
<dbReference type="Proteomes" id="UP000287651">
    <property type="component" value="Unassembled WGS sequence"/>
</dbReference>
<sequence>MASPPVPKHDASLSATSLGHVMTFPDQTHVRCQPGLGKDAQKTWRIDRSIDRTADGGRLTTRGRTDTTPSEDLGILGSPILSTDMHCSNSNVRHPPPQMAYHAFAPHQPDGRRPTIRVYLTQHVSRGKADSTIGQVPSRYKISWEQERGTRSSTTQKLKSLAALNHRRGHVEHSHPDEAFVQDHHSKPEKEEPEAQTRGGGARGINQMRRSLRHRPKEEEEKETKA</sequence>
<dbReference type="EMBL" id="AMZH03014934">
    <property type="protein sequence ID" value="RRT46819.1"/>
    <property type="molecule type" value="Genomic_DNA"/>
</dbReference>
<feature type="compositionally biased region" description="Basic and acidic residues" evidence="1">
    <location>
        <begin position="171"/>
        <end position="195"/>
    </location>
</feature>
<gene>
    <name evidence="2" type="ORF">B296_00054198</name>
</gene>
<feature type="region of interest" description="Disordered" evidence="1">
    <location>
        <begin position="168"/>
        <end position="226"/>
    </location>
</feature>
<comment type="caution">
    <text evidence="2">The sequence shown here is derived from an EMBL/GenBank/DDBJ whole genome shotgun (WGS) entry which is preliminary data.</text>
</comment>
<evidence type="ECO:0000256" key="1">
    <source>
        <dbReference type="SAM" id="MobiDB-lite"/>
    </source>
</evidence>
<protein>
    <submittedName>
        <fullName evidence="2">Uncharacterized protein</fullName>
    </submittedName>
</protein>
<reference evidence="2 3" key="1">
    <citation type="journal article" date="2014" name="Agronomy (Basel)">
        <title>A Draft Genome Sequence for Ensete ventricosum, the Drought-Tolerant Tree Against Hunger.</title>
        <authorList>
            <person name="Harrison J."/>
            <person name="Moore K.A."/>
            <person name="Paszkiewicz K."/>
            <person name="Jones T."/>
            <person name="Grant M."/>
            <person name="Ambacheew D."/>
            <person name="Muzemil S."/>
            <person name="Studholme D.J."/>
        </authorList>
    </citation>
    <scope>NUCLEOTIDE SEQUENCE [LARGE SCALE GENOMIC DNA]</scope>
</reference>
<evidence type="ECO:0000313" key="3">
    <source>
        <dbReference type="Proteomes" id="UP000287651"/>
    </source>
</evidence>
<evidence type="ECO:0000313" key="2">
    <source>
        <dbReference type="EMBL" id="RRT46819.1"/>
    </source>
</evidence>
<feature type="compositionally biased region" description="Basic and acidic residues" evidence="1">
    <location>
        <begin position="216"/>
        <end position="226"/>
    </location>
</feature>
<proteinExistence type="predicted"/>
<dbReference type="AlphaFoldDB" id="A0A426Y4W6"/>
<name>A0A426Y4W6_ENSVE</name>